<dbReference type="Gene3D" id="1.10.443.10">
    <property type="entry name" value="Intergrase catalytic core"/>
    <property type="match status" value="1"/>
</dbReference>
<evidence type="ECO:0008006" key="4">
    <source>
        <dbReference type="Google" id="ProtNLM"/>
    </source>
</evidence>
<sequence length="422" mass="48828">MAKQTFKISKFTNPQGSDAWRVAGTLNGERIRKNFKTRDEATAFRQKLNIRLLNEQNEGQTIWTTLSHAQNADAIAAVNLLKRSKSSKSLPFAVNYFLEHYKESTESKTIEAAVLEYRNEKSRELERGIISSRQERAIKYEMAKLEGFFTGRVIGEIQPEELKKYLDTPLGRSKAVATLKTWNNRRGYISTFFKFCLMKKYLAENPMLEVPQFKIKKSRGTAETLTAKQAEAFMHWLENYRGKQNKNGTWWGSPGCMVPYYALTLFAGIRPDWKDGEMGKLSCDAIRLDTEVIIIEPHVSKTNERRIIKIQPNLRAWLEKYPLSKYPIITKKRFRDMWADVRTQHHLPHDVMRHTYISMTVGAFRSVGDASLQAGNSEAVIRKHYLDSKSTKEADQFWGILPERHQAQPMSKENGRYILSFN</sequence>
<evidence type="ECO:0000256" key="1">
    <source>
        <dbReference type="ARBA" id="ARBA00023172"/>
    </source>
</evidence>
<keyword evidence="3" id="KW-1185">Reference proteome</keyword>
<dbReference type="SUPFAM" id="SSF56349">
    <property type="entry name" value="DNA breaking-rejoining enzymes"/>
    <property type="match status" value="1"/>
</dbReference>
<organism evidence="2 3">
    <name type="scientific">Thalassobacterium sedimentorum</name>
    <dbReference type="NCBI Taxonomy" id="3041258"/>
    <lineage>
        <taxon>Bacteria</taxon>
        <taxon>Pseudomonadati</taxon>
        <taxon>Verrucomicrobiota</taxon>
        <taxon>Opitutia</taxon>
        <taxon>Puniceicoccales</taxon>
        <taxon>Coraliomargaritaceae</taxon>
        <taxon>Thalassobacterium</taxon>
    </lineage>
</organism>
<protein>
    <recommendedName>
        <fullName evidence="4">Core-binding (CB) domain-containing protein</fullName>
    </recommendedName>
</protein>
<evidence type="ECO:0000313" key="2">
    <source>
        <dbReference type="EMBL" id="MDQ8193628.1"/>
    </source>
</evidence>
<dbReference type="RefSeq" id="WP_308984114.1">
    <property type="nucleotide sequence ID" value="NZ_JARXIC010000005.1"/>
</dbReference>
<comment type="caution">
    <text evidence="2">The sequence shown here is derived from an EMBL/GenBank/DDBJ whole genome shotgun (WGS) entry which is preliminary data.</text>
</comment>
<dbReference type="InterPro" id="IPR011010">
    <property type="entry name" value="DNA_brk_join_enz"/>
</dbReference>
<gene>
    <name evidence="2" type="ORF">QEH59_04290</name>
</gene>
<dbReference type="InterPro" id="IPR013762">
    <property type="entry name" value="Integrase-like_cat_sf"/>
</dbReference>
<reference evidence="2 3" key="1">
    <citation type="submission" date="2023-04" db="EMBL/GenBank/DDBJ databases">
        <title>A novel bacteria isolated from coastal sediment.</title>
        <authorList>
            <person name="Liu X.-J."/>
            <person name="Du Z.-J."/>
        </authorList>
    </citation>
    <scope>NUCLEOTIDE SEQUENCE [LARGE SCALE GENOMIC DNA]</scope>
    <source>
        <strain evidence="2 3">SDUM461004</strain>
    </source>
</reference>
<dbReference type="EMBL" id="JARXIC010000005">
    <property type="protein sequence ID" value="MDQ8193628.1"/>
    <property type="molecule type" value="Genomic_DNA"/>
</dbReference>
<dbReference type="Proteomes" id="UP001243717">
    <property type="component" value="Unassembled WGS sequence"/>
</dbReference>
<evidence type="ECO:0000313" key="3">
    <source>
        <dbReference type="Proteomes" id="UP001243717"/>
    </source>
</evidence>
<name>A0ABU1AJ37_9BACT</name>
<accession>A0ABU1AJ37</accession>
<keyword evidence="1" id="KW-0233">DNA recombination</keyword>
<proteinExistence type="predicted"/>